<dbReference type="Proteomes" id="UP000195120">
    <property type="component" value="Unassembled WGS sequence"/>
</dbReference>
<name>A0A9X6LJC5_BACTU</name>
<accession>A0A9X6LJC5</accession>
<proteinExistence type="predicted"/>
<dbReference type="RefSeq" id="WP_000456149.1">
    <property type="nucleotide sequence ID" value="NZ_MOOP01000090.1"/>
</dbReference>
<evidence type="ECO:0000313" key="2">
    <source>
        <dbReference type="Proteomes" id="UP000195120"/>
    </source>
</evidence>
<evidence type="ECO:0000313" key="1">
    <source>
        <dbReference type="EMBL" id="OUB48039.1"/>
    </source>
</evidence>
<comment type="caution">
    <text evidence="1">The sequence shown here is derived from an EMBL/GenBank/DDBJ whole genome shotgun (WGS) entry which is preliminary data.</text>
</comment>
<dbReference type="AlphaFoldDB" id="A0A9X6LJC5"/>
<sequence>MEYLNNYLSVLPNYDRKEVEQLLQENMDLFDVKVITKEEFEALIQQLANRKEKVTTLTTTGEKVDAEHFNQIHSNVALDLKRLYNSHLIIEKVIANYDRILRGTLDDVKREVDSLSTRVEELNLKAKGEDGLVVKTYGFEEKEKSLYMETDHDQYAHLFLDRDGKSLQSASLNRSFHQHYLSLPIREVENTMQNSNGATTAKIEVMYQAPNSISDKNHPLEHAIDDSLETYWAQAVKTNAPTYTEIKKL</sequence>
<reference evidence="1 2" key="1">
    <citation type="submission" date="2016-10" db="EMBL/GenBank/DDBJ databases">
        <title>Comparative genomics of Bacillus thuringiensis reveals a path to pathogens against multiple invertebrate hosts.</title>
        <authorList>
            <person name="Zheng J."/>
            <person name="Gao Q."/>
            <person name="Liu H."/>
            <person name="Peng D."/>
            <person name="Ruan L."/>
            <person name="Sun M."/>
        </authorList>
    </citation>
    <scope>NUCLEOTIDE SEQUENCE [LARGE SCALE GENOMIC DNA]</scope>
    <source>
        <strain evidence="1">BGSC 4BW1</strain>
    </source>
</reference>
<gene>
    <name evidence="1" type="ORF">BK741_14615</name>
</gene>
<dbReference type="EMBL" id="MOOP01000090">
    <property type="protein sequence ID" value="OUB48039.1"/>
    <property type="molecule type" value="Genomic_DNA"/>
</dbReference>
<organism evidence="1 2">
    <name type="scientific">Bacillus thuringiensis serovar iberica</name>
    <dbReference type="NCBI Taxonomy" id="180866"/>
    <lineage>
        <taxon>Bacteria</taxon>
        <taxon>Bacillati</taxon>
        <taxon>Bacillota</taxon>
        <taxon>Bacilli</taxon>
        <taxon>Bacillales</taxon>
        <taxon>Bacillaceae</taxon>
        <taxon>Bacillus</taxon>
        <taxon>Bacillus cereus group</taxon>
    </lineage>
</organism>
<protein>
    <submittedName>
        <fullName evidence="1">Uncharacterized protein</fullName>
    </submittedName>
</protein>